<proteinExistence type="predicted"/>
<reference evidence="1 2" key="1">
    <citation type="journal article" date="2014" name="Am. J. Bot.">
        <title>Genome assembly and annotation for red clover (Trifolium pratense; Fabaceae).</title>
        <authorList>
            <person name="Istvanek J."/>
            <person name="Jaros M."/>
            <person name="Krenek A."/>
            <person name="Repkova J."/>
        </authorList>
    </citation>
    <scope>NUCLEOTIDE SEQUENCE [LARGE SCALE GENOMIC DNA]</scope>
    <source>
        <strain evidence="2">cv. Tatra</strain>
        <tissue evidence="1">Young leaves</tissue>
    </source>
</reference>
<dbReference type="AlphaFoldDB" id="A0A2K3KLP2"/>
<protein>
    <submittedName>
        <fullName evidence="1">Uncharacterized protein</fullName>
    </submittedName>
</protein>
<organism evidence="1 2">
    <name type="scientific">Trifolium pratense</name>
    <name type="common">Red clover</name>
    <dbReference type="NCBI Taxonomy" id="57577"/>
    <lineage>
        <taxon>Eukaryota</taxon>
        <taxon>Viridiplantae</taxon>
        <taxon>Streptophyta</taxon>
        <taxon>Embryophyta</taxon>
        <taxon>Tracheophyta</taxon>
        <taxon>Spermatophyta</taxon>
        <taxon>Magnoliopsida</taxon>
        <taxon>eudicotyledons</taxon>
        <taxon>Gunneridae</taxon>
        <taxon>Pentapetalae</taxon>
        <taxon>rosids</taxon>
        <taxon>fabids</taxon>
        <taxon>Fabales</taxon>
        <taxon>Fabaceae</taxon>
        <taxon>Papilionoideae</taxon>
        <taxon>50 kb inversion clade</taxon>
        <taxon>NPAAA clade</taxon>
        <taxon>Hologalegina</taxon>
        <taxon>IRL clade</taxon>
        <taxon>Trifolieae</taxon>
        <taxon>Trifolium</taxon>
    </lineage>
</organism>
<dbReference type="Proteomes" id="UP000236291">
    <property type="component" value="Unassembled WGS sequence"/>
</dbReference>
<sequence>MATIKNFLTHLFISLVSPLSFLHP</sequence>
<accession>A0A2K3KLP2</accession>
<name>A0A2K3KLP2_TRIPR</name>
<evidence type="ECO:0000313" key="1">
    <source>
        <dbReference type="EMBL" id="PNX67179.1"/>
    </source>
</evidence>
<feature type="non-terminal residue" evidence="1">
    <location>
        <position position="24"/>
    </location>
</feature>
<reference evidence="1 2" key="2">
    <citation type="journal article" date="2017" name="Front. Plant Sci.">
        <title>Gene Classification and Mining of Molecular Markers Useful in Red Clover (Trifolium pratense) Breeding.</title>
        <authorList>
            <person name="Istvanek J."/>
            <person name="Dluhosova J."/>
            <person name="Dluhos P."/>
            <person name="Patkova L."/>
            <person name="Nedelnik J."/>
            <person name="Repkova J."/>
        </authorList>
    </citation>
    <scope>NUCLEOTIDE SEQUENCE [LARGE SCALE GENOMIC DNA]</scope>
    <source>
        <strain evidence="2">cv. Tatra</strain>
        <tissue evidence="1">Young leaves</tissue>
    </source>
</reference>
<evidence type="ECO:0000313" key="2">
    <source>
        <dbReference type="Proteomes" id="UP000236291"/>
    </source>
</evidence>
<dbReference type="EMBL" id="ASHM01205381">
    <property type="protein sequence ID" value="PNX67179.1"/>
    <property type="molecule type" value="Genomic_DNA"/>
</dbReference>
<gene>
    <name evidence="1" type="ORF">L195_g063399</name>
</gene>
<comment type="caution">
    <text evidence="1">The sequence shown here is derived from an EMBL/GenBank/DDBJ whole genome shotgun (WGS) entry which is preliminary data.</text>
</comment>